<dbReference type="InterPro" id="IPR029021">
    <property type="entry name" value="Prot-tyrosine_phosphatase-like"/>
</dbReference>
<gene>
    <name evidence="1" type="ORF">WL29_23440</name>
</gene>
<organism evidence="1 2">
    <name type="scientific">Burkholderia ubonensis</name>
    <dbReference type="NCBI Taxonomy" id="101571"/>
    <lineage>
        <taxon>Bacteria</taxon>
        <taxon>Pseudomonadati</taxon>
        <taxon>Pseudomonadota</taxon>
        <taxon>Betaproteobacteria</taxon>
        <taxon>Burkholderiales</taxon>
        <taxon>Burkholderiaceae</taxon>
        <taxon>Burkholderia</taxon>
        <taxon>Burkholderia cepacia complex</taxon>
    </lineage>
</organism>
<evidence type="ECO:0000313" key="1">
    <source>
        <dbReference type="EMBL" id="KWA84313.1"/>
    </source>
</evidence>
<evidence type="ECO:0008006" key="3">
    <source>
        <dbReference type="Google" id="ProtNLM"/>
    </source>
</evidence>
<reference evidence="1 2" key="1">
    <citation type="submission" date="2015-11" db="EMBL/GenBank/DDBJ databases">
        <title>Expanding the genomic diversity of Burkholderia species for the development of highly accurate diagnostics.</title>
        <authorList>
            <person name="Sahl J."/>
            <person name="Keim P."/>
            <person name="Wagner D."/>
        </authorList>
    </citation>
    <scope>NUCLEOTIDE SEQUENCE [LARGE SCALE GENOMIC DNA]</scope>
    <source>
        <strain evidence="1 2">MSMB2087WGS</strain>
    </source>
</reference>
<evidence type="ECO:0000313" key="2">
    <source>
        <dbReference type="Proteomes" id="UP000060630"/>
    </source>
</evidence>
<comment type="caution">
    <text evidence="1">The sequence shown here is derived from an EMBL/GenBank/DDBJ whole genome shotgun (WGS) entry which is preliminary data.</text>
</comment>
<dbReference type="Gene3D" id="3.90.190.10">
    <property type="entry name" value="Protein tyrosine phosphatase superfamily"/>
    <property type="match status" value="1"/>
</dbReference>
<dbReference type="Proteomes" id="UP000060630">
    <property type="component" value="Unassembled WGS sequence"/>
</dbReference>
<proteinExistence type="predicted"/>
<protein>
    <recommendedName>
        <fullName evidence="3">Tyrosine specific protein phosphatases domain-containing protein</fullName>
    </recommendedName>
</protein>
<dbReference type="EMBL" id="LPHD01000049">
    <property type="protein sequence ID" value="KWA84313.1"/>
    <property type="molecule type" value="Genomic_DNA"/>
</dbReference>
<dbReference type="AlphaFoldDB" id="A0A106QCE8"/>
<name>A0A106QCE8_9BURK</name>
<accession>A0A106QCE8</accession>
<dbReference type="RefSeq" id="WP_060192710.1">
    <property type="nucleotide sequence ID" value="NZ_LPHD01000049.1"/>
</dbReference>
<sequence length="172" mass="18927">MRFNNISDTTPEREQRLVRVLSRHAAAKREPLAGEVCVSITNPRQSAPPLEGYADILRLGFHDTDREGGNFTVMSRAHAQAVLEFAAKHKAAPLMVHCEAGASRSVGIGLFLAAWLNRPLLLTATDVLEPNPWVINQLRAAALFRGLSQCDWRLLTCALFGSKDNLAKKTPD</sequence>
<dbReference type="SUPFAM" id="SSF52799">
    <property type="entry name" value="(Phosphotyrosine protein) phosphatases II"/>
    <property type="match status" value="1"/>
</dbReference>